<dbReference type="SUPFAM" id="SSF51419">
    <property type="entry name" value="PLP-binding barrel"/>
    <property type="match status" value="1"/>
</dbReference>
<dbReference type="InterPro" id="IPR011078">
    <property type="entry name" value="PyrdxlP_homeostasis"/>
</dbReference>
<evidence type="ECO:0000256" key="1">
    <source>
        <dbReference type="ARBA" id="ARBA00022898"/>
    </source>
</evidence>
<dbReference type="PANTHER" id="PTHR10146:SF14">
    <property type="entry name" value="PYRIDOXAL PHOSPHATE HOMEOSTASIS PROTEIN"/>
    <property type="match status" value="1"/>
</dbReference>
<evidence type="ECO:0000256" key="2">
    <source>
        <dbReference type="HAMAP-Rule" id="MF_02087"/>
    </source>
</evidence>
<dbReference type="InterPro" id="IPR029066">
    <property type="entry name" value="PLP-binding_barrel"/>
</dbReference>
<dbReference type="Proteomes" id="UP000250928">
    <property type="component" value="Unassembled WGS sequence"/>
</dbReference>
<reference evidence="6 7" key="1">
    <citation type="submission" date="2018-01" db="EMBL/GenBank/DDBJ databases">
        <title>Novel co-symbiosis in the lucinid bivalve Phacoides pectinatus.</title>
        <authorList>
            <person name="Lim S.J."/>
            <person name="Davis B.G."/>
            <person name="Gill D.E."/>
            <person name="Engel A.S."/>
            <person name="Anderson L.C."/>
            <person name="Campbell B.J."/>
        </authorList>
    </citation>
    <scope>NUCLEOTIDE SEQUENCE [LARGE SCALE GENOMIC DNA]</scope>
    <source>
        <strain evidence="6">N3_P5</strain>
    </source>
</reference>
<proteinExistence type="inferred from homology"/>
<feature type="domain" description="Alanine racemase N-terminal" evidence="5">
    <location>
        <begin position="8"/>
        <end position="226"/>
    </location>
</feature>
<protein>
    <recommendedName>
        <fullName evidence="2">Pyridoxal phosphate homeostasis protein</fullName>
        <shortName evidence="2">PLP homeostasis protein</shortName>
    </recommendedName>
</protein>
<dbReference type="HAMAP" id="MF_02087">
    <property type="entry name" value="PLP_homeostasis"/>
    <property type="match status" value="1"/>
</dbReference>
<evidence type="ECO:0000256" key="4">
    <source>
        <dbReference type="RuleBase" id="RU004514"/>
    </source>
</evidence>
<dbReference type="PROSITE" id="PS01211">
    <property type="entry name" value="UPF0001"/>
    <property type="match status" value="1"/>
</dbReference>
<evidence type="ECO:0000313" key="7">
    <source>
        <dbReference type="Proteomes" id="UP000250928"/>
    </source>
</evidence>
<dbReference type="PIRSF" id="PIRSF004848">
    <property type="entry name" value="YBL036c_PLPDEIII"/>
    <property type="match status" value="1"/>
</dbReference>
<feature type="modified residue" description="N6-(pyridoxal phosphate)lysine" evidence="2 3">
    <location>
        <position position="36"/>
    </location>
</feature>
<organism evidence="6 7">
    <name type="scientific">Candidatus Sedimenticola endophacoides</name>
    <dbReference type="NCBI Taxonomy" id="2548426"/>
    <lineage>
        <taxon>Bacteria</taxon>
        <taxon>Pseudomonadati</taxon>
        <taxon>Pseudomonadota</taxon>
        <taxon>Gammaproteobacteria</taxon>
        <taxon>Chromatiales</taxon>
        <taxon>Sedimenticolaceae</taxon>
        <taxon>Sedimenticola</taxon>
    </lineage>
</organism>
<keyword evidence="1 2" id="KW-0663">Pyridoxal phosphate</keyword>
<dbReference type="CDD" id="cd06824">
    <property type="entry name" value="PLPDE_III_Yggs_like"/>
    <property type="match status" value="1"/>
</dbReference>
<dbReference type="PANTHER" id="PTHR10146">
    <property type="entry name" value="PROLINE SYNTHETASE CO-TRANSCRIBED BACTERIAL HOMOLOG PROTEIN"/>
    <property type="match status" value="1"/>
</dbReference>
<comment type="caution">
    <text evidence="6">The sequence shown here is derived from an EMBL/GenBank/DDBJ whole genome shotgun (WGS) entry which is preliminary data.</text>
</comment>
<dbReference type="InterPro" id="IPR001608">
    <property type="entry name" value="Ala_racemase_N"/>
</dbReference>
<comment type="similarity">
    <text evidence="2 4">Belongs to the pyridoxal phosphate-binding protein YggS/PROSC family.</text>
</comment>
<dbReference type="EMBL" id="PQCO01000208">
    <property type="protein sequence ID" value="PUE01035.1"/>
    <property type="molecule type" value="Genomic_DNA"/>
</dbReference>
<dbReference type="AlphaFoldDB" id="A0A6N4DVF8"/>
<dbReference type="GO" id="GO:0030170">
    <property type="term" value="F:pyridoxal phosphate binding"/>
    <property type="evidence" value="ECO:0007669"/>
    <property type="project" value="UniProtKB-UniRule"/>
</dbReference>
<dbReference type="NCBIfam" id="TIGR00044">
    <property type="entry name" value="YggS family pyridoxal phosphate-dependent enzyme"/>
    <property type="match status" value="1"/>
</dbReference>
<dbReference type="Gene3D" id="3.20.20.10">
    <property type="entry name" value="Alanine racemase"/>
    <property type="match status" value="1"/>
</dbReference>
<name>A0A6N4DVF8_9GAMM</name>
<evidence type="ECO:0000313" key="6">
    <source>
        <dbReference type="EMBL" id="PUE01035.1"/>
    </source>
</evidence>
<comment type="cofactor">
    <cofactor evidence="3">
        <name>pyridoxal 5'-phosphate</name>
        <dbReference type="ChEBI" id="CHEBI:597326"/>
    </cofactor>
</comment>
<accession>A0A6N4DVF8</accession>
<comment type="function">
    <text evidence="2">Pyridoxal 5'-phosphate (PLP)-binding protein, which is involved in PLP homeostasis.</text>
</comment>
<dbReference type="Pfam" id="PF01168">
    <property type="entry name" value="Ala_racemase_N"/>
    <property type="match status" value="1"/>
</dbReference>
<evidence type="ECO:0000256" key="3">
    <source>
        <dbReference type="PIRSR" id="PIRSR004848-1"/>
    </source>
</evidence>
<evidence type="ECO:0000259" key="5">
    <source>
        <dbReference type="Pfam" id="PF01168"/>
    </source>
</evidence>
<gene>
    <name evidence="6" type="ORF">C3L24_08475</name>
</gene>
<sequence length="237" mass="26312">MSDITQRLDQVRERIRAAAAQFNRDPAAIGLLAVSKTRPAGDIRQALEAGQRRFGENYLQEALTKIGQLHGSGAEWHFIGRIQGNKTRPIAEHFDWVHSIDREKHARRLNDQRPGGLPPLNICLQVRIDQEESKGGLDPDQAAALIALMPELPRLRLRGLMTLPAPSDDPRIQRRAFRALRELRDRLASTTLPLTTLSMGMSEDLESAIAEGSTLVRVGTAIFGPRQARPANDTTQP</sequence>